<organism evidence="2 3">
    <name type="scientific">Stephania yunnanensis</name>
    <dbReference type="NCBI Taxonomy" id="152371"/>
    <lineage>
        <taxon>Eukaryota</taxon>
        <taxon>Viridiplantae</taxon>
        <taxon>Streptophyta</taxon>
        <taxon>Embryophyta</taxon>
        <taxon>Tracheophyta</taxon>
        <taxon>Spermatophyta</taxon>
        <taxon>Magnoliopsida</taxon>
        <taxon>Ranunculales</taxon>
        <taxon>Menispermaceae</taxon>
        <taxon>Menispermoideae</taxon>
        <taxon>Cissampelideae</taxon>
        <taxon>Stephania</taxon>
    </lineage>
</organism>
<evidence type="ECO:0000256" key="1">
    <source>
        <dbReference type="SAM" id="MobiDB-lite"/>
    </source>
</evidence>
<evidence type="ECO:0000313" key="2">
    <source>
        <dbReference type="EMBL" id="KAK9168779.1"/>
    </source>
</evidence>
<reference evidence="2 3" key="1">
    <citation type="submission" date="2024-01" db="EMBL/GenBank/DDBJ databases">
        <title>Genome assemblies of Stephania.</title>
        <authorList>
            <person name="Yang L."/>
        </authorList>
    </citation>
    <scope>NUCLEOTIDE SEQUENCE [LARGE SCALE GENOMIC DNA]</scope>
    <source>
        <strain evidence="2">YNDBR</strain>
        <tissue evidence="2">Leaf</tissue>
    </source>
</reference>
<evidence type="ECO:0000313" key="3">
    <source>
        <dbReference type="Proteomes" id="UP001420932"/>
    </source>
</evidence>
<protein>
    <submittedName>
        <fullName evidence="2">Uncharacterized protein</fullName>
    </submittedName>
</protein>
<keyword evidence="3" id="KW-1185">Reference proteome</keyword>
<name>A0AAP0LGV5_9MAGN</name>
<comment type="caution">
    <text evidence="2">The sequence shown here is derived from an EMBL/GenBank/DDBJ whole genome shotgun (WGS) entry which is preliminary data.</text>
</comment>
<dbReference type="AlphaFoldDB" id="A0AAP0LGV5"/>
<gene>
    <name evidence="2" type="ORF">Syun_000919</name>
</gene>
<proteinExistence type="predicted"/>
<sequence>MALGVGGDSANGNNINGRRRGRRQGQWPKTEGSEARKRAQRRERVTGGEAEPKAREIEGSKKKILSFQETHVQWRRRREREGEREGHLVDHGCKYLEFSNGNSDAVSLSLINTSIGSMKENLLNHVMSAISQGIDREEWLQALPRALVVGFVKTDIEFQNLSLRCLTEVAAFQFGEFYDMQYVKMFTVFMVQLQESFFTMLNRGSPCSLLSPMLFIHASHFADIFALLWFAKVVALQFGEFYDMQIGYSMITDAEEKGLIKPGEAVKRPWDEDPAAMNEDLMRNIAMEVVREKMLHHIHQDKLQKRRQELTQTTPDQPIDDEAVYYKVVGDCPKGCVYSLRSLWRKKRRYVDHDASTSQVLAQRGMDNFMILSTPNELLEGVQAME</sequence>
<feature type="region of interest" description="Disordered" evidence="1">
    <location>
        <begin position="1"/>
        <end position="62"/>
    </location>
</feature>
<dbReference type="Proteomes" id="UP001420932">
    <property type="component" value="Unassembled WGS sequence"/>
</dbReference>
<feature type="compositionally biased region" description="Basic and acidic residues" evidence="1">
    <location>
        <begin position="31"/>
        <end position="61"/>
    </location>
</feature>
<accession>A0AAP0LGV5</accession>
<dbReference type="EMBL" id="JBBNAF010000001">
    <property type="protein sequence ID" value="KAK9168779.1"/>
    <property type="molecule type" value="Genomic_DNA"/>
</dbReference>